<dbReference type="CDD" id="cd01347">
    <property type="entry name" value="ligand_gated_channel"/>
    <property type="match status" value="1"/>
</dbReference>
<comment type="similarity">
    <text evidence="8 9">Belongs to the TonB-dependent receptor family.</text>
</comment>
<dbReference type="SUPFAM" id="SSF56935">
    <property type="entry name" value="Porins"/>
    <property type="match status" value="1"/>
</dbReference>
<dbReference type="InterPro" id="IPR012910">
    <property type="entry name" value="Plug_dom"/>
</dbReference>
<keyword evidence="3 8" id="KW-1134">Transmembrane beta strand</keyword>
<evidence type="ECO:0000256" key="4">
    <source>
        <dbReference type="ARBA" id="ARBA00022692"/>
    </source>
</evidence>
<keyword evidence="5 9" id="KW-0798">TonB box</keyword>
<keyword evidence="13" id="KW-1185">Reference proteome</keyword>
<evidence type="ECO:0000256" key="5">
    <source>
        <dbReference type="ARBA" id="ARBA00023077"/>
    </source>
</evidence>
<evidence type="ECO:0000256" key="9">
    <source>
        <dbReference type="RuleBase" id="RU003357"/>
    </source>
</evidence>
<dbReference type="PANTHER" id="PTHR40980:SF3">
    <property type="entry name" value="TONB-DEPENDENT RECEPTOR-LIKE BETA-BARREL DOMAIN-CONTAINING PROTEIN"/>
    <property type="match status" value="1"/>
</dbReference>
<dbReference type="Gene3D" id="2.40.170.20">
    <property type="entry name" value="TonB-dependent receptor, beta-barrel domain"/>
    <property type="match status" value="1"/>
</dbReference>
<dbReference type="InterPro" id="IPR036942">
    <property type="entry name" value="Beta-barrel_TonB_sf"/>
</dbReference>
<dbReference type="InterPro" id="IPR000531">
    <property type="entry name" value="Beta-barrel_TonB"/>
</dbReference>
<keyword evidence="4 8" id="KW-0812">Transmembrane</keyword>
<evidence type="ECO:0000256" key="6">
    <source>
        <dbReference type="ARBA" id="ARBA00023136"/>
    </source>
</evidence>
<keyword evidence="7 8" id="KW-0998">Cell outer membrane</keyword>
<dbReference type="Gene3D" id="2.170.130.10">
    <property type="entry name" value="TonB-dependent receptor, plug domain"/>
    <property type="match status" value="1"/>
</dbReference>
<keyword evidence="12" id="KW-0675">Receptor</keyword>
<dbReference type="Proteomes" id="UP000614272">
    <property type="component" value="Unassembled WGS sequence"/>
</dbReference>
<evidence type="ECO:0000313" key="12">
    <source>
        <dbReference type="EMBL" id="GGD60356.1"/>
    </source>
</evidence>
<evidence type="ECO:0000256" key="3">
    <source>
        <dbReference type="ARBA" id="ARBA00022452"/>
    </source>
</evidence>
<name>A0ABQ1R7M6_9ALTE</name>
<dbReference type="InterPro" id="IPR037066">
    <property type="entry name" value="Plug_dom_sf"/>
</dbReference>
<evidence type="ECO:0000256" key="7">
    <source>
        <dbReference type="ARBA" id="ARBA00023237"/>
    </source>
</evidence>
<dbReference type="Pfam" id="PF07715">
    <property type="entry name" value="Plug"/>
    <property type="match status" value="1"/>
</dbReference>
<evidence type="ECO:0000256" key="8">
    <source>
        <dbReference type="PROSITE-ProRule" id="PRU01360"/>
    </source>
</evidence>
<sequence>MGAQANEQEKEMEVIQVSGIKGSLVKSMNNKRFAYNVVDTISAEDIGKFPDSNLAESLQRITGVSIDRSGGEGRFVSIRGMGPDFSSVTLNGREVASESQSRAFGFDTLASELVSNIDVNKTSTAEMLEGGIGGSIDIRTAQPFDFDGFYAAGSVEGVREQNRGEVTPQGSFLVTDRFMDDRLGLLASFTYQNREAQSFEVNNDGMIQRDIELYAHRRDVGPDDGWRKVIGVAEGLYSHQAIGRGVTQEDRQRVGGNVAVQFQATDDLILSGDYLYSKLDVDSVNNQAYNWFWATHSMDDVDGNNTVLRQTHADGYSGYAHLRFEKHRPSTTEVLGLNADWIISDRLSLEADFAWSEAENNNRGLDSRQTLEALNQPGIILDYTSGQVPSLIHVEPETTLPVNADLSDLQMRHMERNGDYTKAENNQIRFDFSYLVDGQYFHKVDFGAHYLSKSKQNVSYQTPAELIKMYQNSGVRPVATSAHATVRDYGNVFPANDLSAQFFELNESAMWNLANDPASLAMLSQDPEVKQALLALHNSNGGFTARATNDAYEIEEDVTSFYADTYFNGDISDMTWSVVAGLRYSKTEQTSNGTMQTIVGLDKPVEMSVNLVPRYEGFQAVAIDNDYDNWLPSLSANLNITDELILRAGASKTITRPTLTDLAPALSINSTTTDLRTAKGSNPMLSPFESTNFDLSLEYYYDEASMASVAYFRKSVDNFIVRTNSIENFDLEFGEQWSDFDVNRPVNGESATVDGIEANWIHTLENGFGVQINATFVDSNAELDNSNPDQVFALEGLSDTANAVVFYEKGPYQLRIAYNLRGEFLETQINPYAGEPIYVDDYEQIDISGSYEINENMSVYFEGINITESTVDKHGRFDNHFIYYGDYGARYALGVRASF</sequence>
<dbReference type="NCBIfam" id="TIGR01782">
    <property type="entry name" value="TonB-Xanth-Caul"/>
    <property type="match status" value="1"/>
</dbReference>
<dbReference type="EMBL" id="BMGJ01000004">
    <property type="protein sequence ID" value="GGD60356.1"/>
    <property type="molecule type" value="Genomic_DNA"/>
</dbReference>
<evidence type="ECO:0000259" key="11">
    <source>
        <dbReference type="Pfam" id="PF07715"/>
    </source>
</evidence>
<comment type="caution">
    <text evidence="12">The sequence shown here is derived from an EMBL/GenBank/DDBJ whole genome shotgun (WGS) entry which is preliminary data.</text>
</comment>
<evidence type="ECO:0000256" key="1">
    <source>
        <dbReference type="ARBA" id="ARBA00004571"/>
    </source>
</evidence>
<dbReference type="PANTHER" id="PTHR40980">
    <property type="entry name" value="PLUG DOMAIN-CONTAINING PROTEIN"/>
    <property type="match status" value="1"/>
</dbReference>
<keyword evidence="2 8" id="KW-0813">Transport</keyword>
<organism evidence="12 13">
    <name type="scientific">Lacimicrobium alkaliphilum</name>
    <dbReference type="NCBI Taxonomy" id="1526571"/>
    <lineage>
        <taxon>Bacteria</taxon>
        <taxon>Pseudomonadati</taxon>
        <taxon>Pseudomonadota</taxon>
        <taxon>Gammaproteobacteria</taxon>
        <taxon>Alteromonadales</taxon>
        <taxon>Alteromonadaceae</taxon>
        <taxon>Lacimicrobium</taxon>
    </lineage>
</organism>
<comment type="subcellular location">
    <subcellularLocation>
        <location evidence="1 8">Cell outer membrane</location>
        <topology evidence="1 8">Multi-pass membrane protein</topology>
    </subcellularLocation>
</comment>
<evidence type="ECO:0000256" key="2">
    <source>
        <dbReference type="ARBA" id="ARBA00022448"/>
    </source>
</evidence>
<reference evidence="13" key="1">
    <citation type="journal article" date="2019" name="Int. J. Syst. Evol. Microbiol.">
        <title>The Global Catalogue of Microorganisms (GCM) 10K type strain sequencing project: providing services to taxonomists for standard genome sequencing and annotation.</title>
        <authorList>
            <consortium name="The Broad Institute Genomics Platform"/>
            <consortium name="The Broad Institute Genome Sequencing Center for Infectious Disease"/>
            <person name="Wu L."/>
            <person name="Ma J."/>
        </authorList>
    </citation>
    <scope>NUCLEOTIDE SEQUENCE [LARGE SCALE GENOMIC DNA]</scope>
    <source>
        <strain evidence="13">CGMCC 1.12923</strain>
    </source>
</reference>
<accession>A0ABQ1R7M6</accession>
<evidence type="ECO:0000259" key="10">
    <source>
        <dbReference type="Pfam" id="PF00593"/>
    </source>
</evidence>
<proteinExistence type="inferred from homology"/>
<dbReference type="Pfam" id="PF00593">
    <property type="entry name" value="TonB_dep_Rec_b-barrel"/>
    <property type="match status" value="1"/>
</dbReference>
<protein>
    <submittedName>
        <fullName evidence="12">TonB-dependent receptor</fullName>
    </submittedName>
</protein>
<feature type="domain" description="TonB-dependent receptor plug" evidence="11">
    <location>
        <begin position="36"/>
        <end position="134"/>
    </location>
</feature>
<gene>
    <name evidence="12" type="primary">fhuA</name>
    <name evidence="12" type="ORF">GCM10011357_14500</name>
</gene>
<feature type="domain" description="TonB-dependent receptor-like beta-barrel" evidence="10">
    <location>
        <begin position="416"/>
        <end position="866"/>
    </location>
</feature>
<keyword evidence="6 8" id="KW-0472">Membrane</keyword>
<dbReference type="InterPro" id="IPR039426">
    <property type="entry name" value="TonB-dep_rcpt-like"/>
</dbReference>
<evidence type="ECO:0000313" key="13">
    <source>
        <dbReference type="Proteomes" id="UP000614272"/>
    </source>
</evidence>
<dbReference type="InterPro" id="IPR010104">
    <property type="entry name" value="TonB_rcpt_bac"/>
</dbReference>
<dbReference type="PROSITE" id="PS52016">
    <property type="entry name" value="TONB_DEPENDENT_REC_3"/>
    <property type="match status" value="1"/>
</dbReference>